<evidence type="ECO:0000256" key="2">
    <source>
        <dbReference type="ARBA" id="ARBA00022833"/>
    </source>
</evidence>
<feature type="region of interest" description="Disordered" evidence="5">
    <location>
        <begin position="277"/>
        <end position="328"/>
    </location>
</feature>
<keyword evidence="8" id="KW-1185">Reference proteome</keyword>
<dbReference type="Pfam" id="PF23265">
    <property type="entry name" value="Ig-like_KY"/>
    <property type="match status" value="1"/>
</dbReference>
<evidence type="ECO:0000256" key="1">
    <source>
        <dbReference type="ARBA" id="ARBA00022723"/>
    </source>
</evidence>
<sequence>MNHEMKCCRCERAVYPVDRIGPLKNLSHVFHRHCFKCSVCGSILTLKTYVTSQLNANDREVYCQNHVPKTGAGHIDSEAIGIKGLIVSRQHQQGEESNAHKMNGMGGHFDAGALHISHALNATELQKGYVKRANETPLYQFLDIEAQKALEMKLRKEEEEMYQVFMAERQQKELIINEEIKAEWEVALEELTSKFEKELNHKKKKVSPEEQKVLTVRHLKEKEDLEKFMTLKRDKKKESVTRKLLDVQRNTTADLIDKQSSQMMEFISAKRMEYVSKKKESKDGVEVEGDENRKLNGNGHSSKSGHHTNGDARNGSRGSTSPDADAIIYPLNPPPATPPVYGKSHIYKDPHVFSQVDQTAINVAQGDQKTFTDLIANLIGIASSDVEKARVIFRWITVKNLNAMEFDDNVNPDTPMGILRGIKHGTESYHVLFKRLCSYAGLHCVVIKGYSKSAGYQPGVSFDDNRFRNSWNAVYVDNAWRFVQCNWGARHLVNAKEAPKSNGSKGHSGKSAHGDSLRYEYDDHYFLTDPEEFIYEFYPLQSEWQLLRRPITLQEFEQLPFVRSLFFRYGLWFPDETTKAVIPTDPSGASTIRITMPLEITNRLIFHYNLKFYDKEGDSCPDGVLLKRFVMQSVIGNSVIFRVHAPLSGSYLLDIFANAVTPAEYLAGDPMKFKSVCKFRVDCKQLQTVMVPLPECASGEWGPAKATRLFGLTPLTHEDALIFASRELEIRFRMQRPLTDFMATWHKNGLEINVFQNTFNIWSREIWCRFILYSRKTDSMAWIFIRENGTKSSSSAGARNGSSSNAGEKQQFVTHCCKYLINVSRRH</sequence>
<name>A0A1W0X5V3_HYPEX</name>
<dbReference type="AlphaFoldDB" id="A0A1W0X5V3"/>
<accession>A0A1W0X5V3</accession>
<dbReference type="SMART" id="SM00460">
    <property type="entry name" value="TGc"/>
    <property type="match status" value="1"/>
</dbReference>
<dbReference type="GO" id="GO:0046872">
    <property type="term" value="F:metal ion binding"/>
    <property type="evidence" value="ECO:0007669"/>
    <property type="project" value="UniProtKB-KW"/>
</dbReference>
<dbReference type="OrthoDB" id="6129702at2759"/>
<keyword evidence="2 4" id="KW-0862">Zinc</keyword>
<dbReference type="PANTHER" id="PTHR47020">
    <property type="entry name" value="HILLARIN"/>
    <property type="match status" value="1"/>
</dbReference>
<evidence type="ECO:0000313" key="7">
    <source>
        <dbReference type="EMBL" id="OQV22778.1"/>
    </source>
</evidence>
<dbReference type="Pfam" id="PF00412">
    <property type="entry name" value="LIM"/>
    <property type="match status" value="1"/>
</dbReference>
<protein>
    <submittedName>
        <fullName evidence="7">Kyphoscoliosis peptidase</fullName>
    </submittedName>
</protein>
<dbReference type="Proteomes" id="UP000192578">
    <property type="component" value="Unassembled WGS sequence"/>
</dbReference>
<comment type="caution">
    <text evidence="7">The sequence shown here is derived from an EMBL/GenBank/DDBJ whole genome shotgun (WGS) entry which is preliminary data.</text>
</comment>
<reference evidence="8" key="1">
    <citation type="submission" date="2017-01" db="EMBL/GenBank/DDBJ databases">
        <title>Comparative genomics of anhydrobiosis in the tardigrade Hypsibius dujardini.</title>
        <authorList>
            <person name="Yoshida Y."/>
            <person name="Koutsovoulos G."/>
            <person name="Laetsch D."/>
            <person name="Stevens L."/>
            <person name="Kumar S."/>
            <person name="Horikawa D."/>
            <person name="Ishino K."/>
            <person name="Komine S."/>
            <person name="Tomita M."/>
            <person name="Blaxter M."/>
            <person name="Arakawa K."/>
        </authorList>
    </citation>
    <scope>NUCLEOTIDE SEQUENCE [LARGE SCALE GENOMIC DNA]</scope>
    <source>
        <strain evidence="8">Z151</strain>
    </source>
</reference>
<dbReference type="InterPro" id="IPR053041">
    <property type="entry name" value="Transglut-like_Superfamily_Mod"/>
</dbReference>
<proteinExistence type="predicted"/>
<evidence type="ECO:0000259" key="6">
    <source>
        <dbReference type="PROSITE" id="PS50023"/>
    </source>
</evidence>
<gene>
    <name evidence="7" type="ORF">BV898_03215</name>
</gene>
<evidence type="ECO:0000256" key="3">
    <source>
        <dbReference type="ARBA" id="ARBA00023038"/>
    </source>
</evidence>
<dbReference type="SUPFAM" id="SSF54001">
    <property type="entry name" value="Cysteine proteinases"/>
    <property type="match status" value="1"/>
</dbReference>
<feature type="compositionally biased region" description="Basic and acidic residues" evidence="5">
    <location>
        <begin position="277"/>
        <end position="294"/>
    </location>
</feature>
<dbReference type="InterPro" id="IPR056564">
    <property type="entry name" value="Ig-like_KY"/>
</dbReference>
<evidence type="ECO:0000256" key="4">
    <source>
        <dbReference type="PROSITE-ProRule" id="PRU00125"/>
    </source>
</evidence>
<dbReference type="EMBL" id="MTYJ01000015">
    <property type="protein sequence ID" value="OQV22778.1"/>
    <property type="molecule type" value="Genomic_DNA"/>
</dbReference>
<dbReference type="SMART" id="SM00132">
    <property type="entry name" value="LIM"/>
    <property type="match status" value="1"/>
</dbReference>
<evidence type="ECO:0000256" key="5">
    <source>
        <dbReference type="SAM" id="MobiDB-lite"/>
    </source>
</evidence>
<dbReference type="PANTHER" id="PTHR47020:SF1">
    <property type="entry name" value="HILLARIN"/>
    <property type="match status" value="1"/>
</dbReference>
<feature type="domain" description="LIM zinc-binding" evidence="6">
    <location>
        <begin position="5"/>
        <end position="73"/>
    </location>
</feature>
<dbReference type="PROSITE" id="PS50023">
    <property type="entry name" value="LIM_DOMAIN_2"/>
    <property type="match status" value="1"/>
</dbReference>
<organism evidence="7 8">
    <name type="scientific">Hypsibius exemplaris</name>
    <name type="common">Freshwater tardigrade</name>
    <dbReference type="NCBI Taxonomy" id="2072580"/>
    <lineage>
        <taxon>Eukaryota</taxon>
        <taxon>Metazoa</taxon>
        <taxon>Ecdysozoa</taxon>
        <taxon>Tardigrada</taxon>
        <taxon>Eutardigrada</taxon>
        <taxon>Parachela</taxon>
        <taxon>Hypsibioidea</taxon>
        <taxon>Hypsibiidae</taxon>
        <taxon>Hypsibius</taxon>
    </lineage>
</organism>
<dbReference type="InterPro" id="IPR001781">
    <property type="entry name" value="Znf_LIM"/>
</dbReference>
<dbReference type="Gene3D" id="2.10.110.10">
    <property type="entry name" value="Cysteine Rich Protein"/>
    <property type="match status" value="1"/>
</dbReference>
<evidence type="ECO:0000313" key="8">
    <source>
        <dbReference type="Proteomes" id="UP000192578"/>
    </source>
</evidence>
<dbReference type="PROSITE" id="PS00478">
    <property type="entry name" value="LIM_DOMAIN_1"/>
    <property type="match status" value="1"/>
</dbReference>
<keyword evidence="3 4" id="KW-0440">LIM domain</keyword>
<keyword evidence="1 4" id="KW-0479">Metal-binding</keyword>
<dbReference type="InterPro" id="IPR002931">
    <property type="entry name" value="Transglutaminase-like"/>
</dbReference>
<dbReference type="InterPro" id="IPR038765">
    <property type="entry name" value="Papain-like_cys_pep_sf"/>
</dbReference>